<dbReference type="EMBL" id="JARJLG010000001">
    <property type="protein sequence ID" value="KAJ7785019.1"/>
    <property type="molecule type" value="Genomic_DNA"/>
</dbReference>
<organism evidence="2 3">
    <name type="scientific">Mycena maculata</name>
    <dbReference type="NCBI Taxonomy" id="230809"/>
    <lineage>
        <taxon>Eukaryota</taxon>
        <taxon>Fungi</taxon>
        <taxon>Dikarya</taxon>
        <taxon>Basidiomycota</taxon>
        <taxon>Agaricomycotina</taxon>
        <taxon>Agaricomycetes</taxon>
        <taxon>Agaricomycetidae</taxon>
        <taxon>Agaricales</taxon>
        <taxon>Marasmiineae</taxon>
        <taxon>Mycenaceae</taxon>
        <taxon>Mycena</taxon>
    </lineage>
</organism>
<comment type="caution">
    <text evidence="2">The sequence shown here is derived from an EMBL/GenBank/DDBJ whole genome shotgun (WGS) entry which is preliminary data.</text>
</comment>
<dbReference type="AlphaFoldDB" id="A0AAD7KH09"/>
<reference evidence="2" key="1">
    <citation type="submission" date="2023-03" db="EMBL/GenBank/DDBJ databases">
        <title>Massive genome expansion in bonnet fungi (Mycena s.s.) driven by repeated elements and novel gene families across ecological guilds.</title>
        <authorList>
            <consortium name="Lawrence Berkeley National Laboratory"/>
            <person name="Harder C.B."/>
            <person name="Miyauchi S."/>
            <person name="Viragh M."/>
            <person name="Kuo A."/>
            <person name="Thoen E."/>
            <person name="Andreopoulos B."/>
            <person name="Lu D."/>
            <person name="Skrede I."/>
            <person name="Drula E."/>
            <person name="Henrissat B."/>
            <person name="Morin E."/>
            <person name="Kohler A."/>
            <person name="Barry K."/>
            <person name="LaButti K."/>
            <person name="Morin E."/>
            <person name="Salamov A."/>
            <person name="Lipzen A."/>
            <person name="Mereny Z."/>
            <person name="Hegedus B."/>
            <person name="Baldrian P."/>
            <person name="Stursova M."/>
            <person name="Weitz H."/>
            <person name="Taylor A."/>
            <person name="Grigoriev I.V."/>
            <person name="Nagy L.G."/>
            <person name="Martin F."/>
            <person name="Kauserud H."/>
        </authorList>
    </citation>
    <scope>NUCLEOTIDE SEQUENCE</scope>
    <source>
        <strain evidence="2">CBHHK188m</strain>
    </source>
</reference>
<feature type="compositionally biased region" description="Low complexity" evidence="1">
    <location>
        <begin position="58"/>
        <end position="69"/>
    </location>
</feature>
<protein>
    <submittedName>
        <fullName evidence="2">Uncharacterized protein</fullName>
    </submittedName>
</protein>
<feature type="region of interest" description="Disordered" evidence="1">
    <location>
        <begin position="1"/>
        <end position="74"/>
    </location>
</feature>
<keyword evidence="3" id="KW-1185">Reference proteome</keyword>
<feature type="compositionally biased region" description="Polar residues" evidence="1">
    <location>
        <begin position="26"/>
        <end position="37"/>
    </location>
</feature>
<accession>A0AAD7KH09</accession>
<evidence type="ECO:0000256" key="1">
    <source>
        <dbReference type="SAM" id="MobiDB-lite"/>
    </source>
</evidence>
<gene>
    <name evidence="2" type="ORF">DFH07DRAFT_763633</name>
</gene>
<feature type="compositionally biased region" description="Basic and acidic residues" evidence="1">
    <location>
        <begin position="1"/>
        <end position="11"/>
    </location>
</feature>
<evidence type="ECO:0000313" key="2">
    <source>
        <dbReference type="EMBL" id="KAJ7785019.1"/>
    </source>
</evidence>
<dbReference type="Proteomes" id="UP001215280">
    <property type="component" value="Unassembled WGS sequence"/>
</dbReference>
<sequence length="169" mass="18515">MAQEQNKREDPGESQSRDPNAFGSDPRTTNPGSNLDAYSSGPVSGFRATRAEQNGTNSSWSGSPSSRPSQGVPAAGISEWSLHFSGSGPSAHVKELVEWMHLDQDHNRSWIMNSHSALSKSSGQKEIPLLIANCSTQGVNQKSLFRIFSKNPQYFSIFWFWAVFAPKAV</sequence>
<proteinExistence type="predicted"/>
<name>A0AAD7KH09_9AGAR</name>
<evidence type="ECO:0000313" key="3">
    <source>
        <dbReference type="Proteomes" id="UP001215280"/>
    </source>
</evidence>